<feature type="non-terminal residue" evidence="1">
    <location>
        <position position="1"/>
    </location>
</feature>
<accession>A0ABS8UV35</accession>
<organism evidence="1 2">
    <name type="scientific">Datura stramonium</name>
    <name type="common">Jimsonweed</name>
    <name type="synonym">Common thornapple</name>
    <dbReference type="NCBI Taxonomy" id="4076"/>
    <lineage>
        <taxon>Eukaryota</taxon>
        <taxon>Viridiplantae</taxon>
        <taxon>Streptophyta</taxon>
        <taxon>Embryophyta</taxon>
        <taxon>Tracheophyta</taxon>
        <taxon>Spermatophyta</taxon>
        <taxon>Magnoliopsida</taxon>
        <taxon>eudicotyledons</taxon>
        <taxon>Gunneridae</taxon>
        <taxon>Pentapetalae</taxon>
        <taxon>asterids</taxon>
        <taxon>lamiids</taxon>
        <taxon>Solanales</taxon>
        <taxon>Solanaceae</taxon>
        <taxon>Solanoideae</taxon>
        <taxon>Datureae</taxon>
        <taxon>Datura</taxon>
    </lineage>
</organism>
<dbReference type="EMBL" id="JACEIK010002575">
    <property type="protein sequence ID" value="MCD9637869.1"/>
    <property type="molecule type" value="Genomic_DNA"/>
</dbReference>
<evidence type="ECO:0000313" key="2">
    <source>
        <dbReference type="Proteomes" id="UP000823775"/>
    </source>
</evidence>
<gene>
    <name evidence="1" type="ORF">HAX54_021410</name>
</gene>
<keyword evidence="2" id="KW-1185">Reference proteome</keyword>
<protein>
    <submittedName>
        <fullName evidence="1">Uncharacterized protein</fullName>
    </submittedName>
</protein>
<reference evidence="1 2" key="1">
    <citation type="journal article" date="2021" name="BMC Genomics">
        <title>Datura genome reveals duplications of psychoactive alkaloid biosynthetic genes and high mutation rate following tissue culture.</title>
        <authorList>
            <person name="Rajewski A."/>
            <person name="Carter-House D."/>
            <person name="Stajich J."/>
            <person name="Litt A."/>
        </authorList>
    </citation>
    <scope>NUCLEOTIDE SEQUENCE [LARGE SCALE GENOMIC DNA]</scope>
    <source>
        <strain evidence="1">AR-01</strain>
    </source>
</reference>
<evidence type="ECO:0000313" key="1">
    <source>
        <dbReference type="EMBL" id="MCD9637869.1"/>
    </source>
</evidence>
<sequence length="115" mass="12740">IDLRAIDRGLVDPVTFSVRPSMTLLSQDIMKEKLSNGEIPIEQLHGSVALEGDVYSQALKNDKSGYVCGLGIGPIPSLLWGCKSSLRNVCFDGFSYEVAHKLEQQINEFKELNKK</sequence>
<name>A0ABS8UV35_DATST</name>
<dbReference type="Proteomes" id="UP000823775">
    <property type="component" value="Unassembled WGS sequence"/>
</dbReference>
<comment type="caution">
    <text evidence="1">The sequence shown here is derived from an EMBL/GenBank/DDBJ whole genome shotgun (WGS) entry which is preliminary data.</text>
</comment>
<proteinExistence type="predicted"/>